<dbReference type="Proteomes" id="UP000031036">
    <property type="component" value="Unassembled WGS sequence"/>
</dbReference>
<evidence type="ECO:0000259" key="5">
    <source>
        <dbReference type="Pfam" id="PF25458"/>
    </source>
</evidence>
<evidence type="ECO:0000256" key="1">
    <source>
        <dbReference type="ARBA" id="ARBA00004123"/>
    </source>
</evidence>
<dbReference type="InterPro" id="IPR057412">
    <property type="entry name" value="INTS4_C"/>
</dbReference>
<dbReference type="InterPro" id="IPR011989">
    <property type="entry name" value="ARM-like"/>
</dbReference>
<keyword evidence="2" id="KW-0539">Nucleus</keyword>
<gene>
    <name evidence="6" type="primary">INTS4</name>
    <name evidence="6" type="ORF">Tcan_13034</name>
</gene>
<evidence type="ECO:0000313" key="7">
    <source>
        <dbReference type="Proteomes" id="UP000031036"/>
    </source>
</evidence>
<organism evidence="6 7">
    <name type="scientific">Toxocara canis</name>
    <name type="common">Canine roundworm</name>
    <dbReference type="NCBI Taxonomy" id="6265"/>
    <lineage>
        <taxon>Eukaryota</taxon>
        <taxon>Metazoa</taxon>
        <taxon>Ecdysozoa</taxon>
        <taxon>Nematoda</taxon>
        <taxon>Chromadorea</taxon>
        <taxon>Rhabditida</taxon>
        <taxon>Spirurina</taxon>
        <taxon>Ascaridomorpha</taxon>
        <taxon>Ascaridoidea</taxon>
        <taxon>Toxocaridae</taxon>
        <taxon>Toxocara</taxon>
    </lineage>
</organism>
<feature type="domain" description="Integrator complex subunit 4/Protein SIEL C-terminal Ig-like" evidence="5">
    <location>
        <begin position="896"/>
        <end position="1005"/>
    </location>
</feature>
<feature type="coiled-coil region" evidence="3">
    <location>
        <begin position="812"/>
        <end position="839"/>
    </location>
</feature>
<dbReference type="OrthoDB" id="18190at2759"/>
<feature type="region of interest" description="Disordered" evidence="4">
    <location>
        <begin position="1"/>
        <end position="55"/>
    </location>
</feature>
<dbReference type="EMBL" id="JPKZ01002767">
    <property type="protein sequence ID" value="KHN75251.1"/>
    <property type="molecule type" value="Genomic_DNA"/>
</dbReference>
<name>A0A0B2UW26_TOXCA</name>
<feature type="compositionally biased region" description="Low complexity" evidence="4">
    <location>
        <begin position="1"/>
        <end position="11"/>
    </location>
</feature>
<dbReference type="InterPro" id="IPR016024">
    <property type="entry name" value="ARM-type_fold"/>
</dbReference>
<protein>
    <submittedName>
        <fullName evidence="6">Integrator complex subunit 4</fullName>
    </submittedName>
</protein>
<accession>A0A0B2UW26</accession>
<feature type="compositionally biased region" description="Polar residues" evidence="4">
    <location>
        <begin position="15"/>
        <end position="24"/>
    </location>
</feature>
<dbReference type="Gene3D" id="1.25.10.10">
    <property type="entry name" value="Leucine-rich Repeat Variant"/>
    <property type="match status" value="2"/>
</dbReference>
<dbReference type="Pfam" id="PF25458">
    <property type="entry name" value="INTS4_C"/>
    <property type="match status" value="1"/>
</dbReference>
<dbReference type="AlphaFoldDB" id="A0A0B2UW26"/>
<sequence>MSTSRRSSTTRSRSETNMHAQQSIKESHRKILHRVKRDRPGDRPANPIAPNLLAPSFTAAPPEVKRPRLTPGVTLADFGERTPKFSTRNAVTVLEEAFKSWESGDRQIGWQRLREFSIEHLQVLSGSHIECACLLVRLAAMCRWVEPSEACLRYTLCIMEVAPSMTDLWRAIFPLIVDEKRKDCGILQRFALDAFVLSLFQMVVSNGLLSDSQMEVAREVAARSLHSDDYERRIAAINFHIAHAIQSENSKNQEELLALEKLLCDLSEDRDSRVRYAAVKGLSTLSESRKSLSFYIYSVAKKSTENTEKFVRIEALRILKDFADRLPETEVSGRNNVKLRLVDDAFTVVCHAINDIEVLVRAEAAKLLGTFEQVSDCFLDQTLDKKLLNAMRMSKTWQSASRRPQRWNTRRERYAASTEWSTGKKLGEDVPAERIEDEQASIIPTGACGALITALEDEFMVVRQAGVYSLGRLAANRSFLAAAAIDNLSDMFNDEIEQVRLDAIYALTPLVVHGVLHKEQLDTMLTVLDDASPDSREALRVLLMKATMDSPECMRDSVRALLNCLRRFPIDESSIFQCLSDLGRRHGSFVEPLVVELLGLNAVFEITEPELDDSIYMAKLMLVLNAASVHDPLCSLLPEFVIRHYRYLRSSMPDLIPFVKTLSDGEVSEVDDTSRLTKKNAARRETLSLLESLYDKVCDACKMDSYTERSAMLKRLESDFEGLSDEDGSIAGTARFVANMVRMLMQYDMALQRLSCFSDFHSVLDVIDEGLEILDHGDNEFRSVDATLLGVLAEYRFRLRILRIAAMLDIDCRAYTNIAETLTDEMDALKERLTALDVVATEAVTNVLRGIIEQVEQCAEKKFIGGRGILAAFQPRTLIPPEKPASFGTIATKWVEIVEPNEPFKDPIRFKAGLPMGVPFNILLHNFDETDVENFRIKIGYSTQRFVLYRPRKADIKYVPMQAFRFLGDVLIESNAWSTAGVVRVSCVLLAFQRKSIKLEKKDDGVKLTQRDTSSHIKCIPLLESPFSSKLAYKDVPIYPMIRCSF</sequence>
<feature type="compositionally biased region" description="Low complexity" evidence="4">
    <location>
        <begin position="44"/>
        <end position="55"/>
    </location>
</feature>
<evidence type="ECO:0000256" key="2">
    <source>
        <dbReference type="ARBA" id="ARBA00023242"/>
    </source>
</evidence>
<evidence type="ECO:0000313" key="6">
    <source>
        <dbReference type="EMBL" id="KHN75251.1"/>
    </source>
</evidence>
<dbReference type="SUPFAM" id="SSF48371">
    <property type="entry name" value="ARM repeat"/>
    <property type="match status" value="1"/>
</dbReference>
<dbReference type="OMA" id="VCHAIND"/>
<dbReference type="STRING" id="6265.A0A0B2UW26"/>
<evidence type="ECO:0000256" key="4">
    <source>
        <dbReference type="SAM" id="MobiDB-lite"/>
    </source>
</evidence>
<keyword evidence="3" id="KW-0175">Coiled coil</keyword>
<comment type="subcellular location">
    <subcellularLocation>
        <location evidence="1">Nucleus</location>
    </subcellularLocation>
</comment>
<reference evidence="6 7" key="1">
    <citation type="submission" date="2014-11" db="EMBL/GenBank/DDBJ databases">
        <title>Genetic blueprint of the zoonotic pathogen Toxocara canis.</title>
        <authorList>
            <person name="Zhu X.-Q."/>
            <person name="Korhonen P.K."/>
            <person name="Cai H."/>
            <person name="Young N.D."/>
            <person name="Nejsum P."/>
            <person name="von Samson-Himmelstjerna G."/>
            <person name="Boag P.R."/>
            <person name="Tan P."/>
            <person name="Li Q."/>
            <person name="Min J."/>
            <person name="Yang Y."/>
            <person name="Wang X."/>
            <person name="Fang X."/>
            <person name="Hall R.S."/>
            <person name="Hofmann A."/>
            <person name="Sternberg P.W."/>
            <person name="Jex A.R."/>
            <person name="Gasser R.B."/>
        </authorList>
    </citation>
    <scope>NUCLEOTIDE SEQUENCE [LARGE SCALE GENOMIC DNA]</scope>
    <source>
        <strain evidence="6">PN_DK_2014</strain>
    </source>
</reference>
<comment type="caution">
    <text evidence="6">The sequence shown here is derived from an EMBL/GenBank/DDBJ whole genome shotgun (WGS) entry which is preliminary data.</text>
</comment>
<keyword evidence="7" id="KW-1185">Reference proteome</keyword>
<evidence type="ECO:0000256" key="3">
    <source>
        <dbReference type="SAM" id="Coils"/>
    </source>
</evidence>
<dbReference type="PANTHER" id="PTHR20938:SF0">
    <property type="entry name" value="INTEGRATOR COMPLEX SUBUNIT 4"/>
    <property type="match status" value="1"/>
</dbReference>
<dbReference type="GO" id="GO:0032039">
    <property type="term" value="C:integrator complex"/>
    <property type="evidence" value="ECO:0007669"/>
    <property type="project" value="TreeGrafter"/>
</dbReference>
<proteinExistence type="predicted"/>
<dbReference type="GO" id="GO:0016180">
    <property type="term" value="P:snRNA processing"/>
    <property type="evidence" value="ECO:0007669"/>
    <property type="project" value="TreeGrafter"/>
</dbReference>
<feature type="compositionally biased region" description="Basic residues" evidence="4">
    <location>
        <begin position="27"/>
        <end position="37"/>
    </location>
</feature>
<dbReference type="PANTHER" id="PTHR20938">
    <property type="entry name" value="INTEGRATOR COMPLEX SUBUNIT 4"/>
    <property type="match status" value="1"/>
</dbReference>